<dbReference type="GO" id="GO:0016787">
    <property type="term" value="F:hydrolase activity"/>
    <property type="evidence" value="ECO:0007669"/>
    <property type="project" value="UniProtKB-KW"/>
</dbReference>
<dbReference type="GO" id="GO:0005975">
    <property type="term" value="P:carbohydrate metabolic process"/>
    <property type="evidence" value="ECO:0007669"/>
    <property type="project" value="InterPro"/>
</dbReference>
<dbReference type="InterPro" id="IPR010905">
    <property type="entry name" value="Glyco_hydro_88"/>
</dbReference>
<dbReference type="Gene3D" id="1.50.10.10">
    <property type="match status" value="1"/>
</dbReference>
<protein>
    <submittedName>
        <fullName evidence="2">Glycoside Hydrolase Family 105-like unsaturated rhamnogalacturonyl hydrolase</fullName>
    </submittedName>
</protein>
<keyword evidence="1 2" id="KW-0378">Hydrolase</keyword>
<keyword evidence="3" id="KW-1185">Reference proteome</keyword>
<dbReference type="InterPro" id="IPR008928">
    <property type="entry name" value="6-hairpin_glycosidase_sf"/>
</dbReference>
<evidence type="ECO:0000313" key="3">
    <source>
        <dbReference type="Proteomes" id="UP000001476"/>
    </source>
</evidence>
<gene>
    <name evidence="2" type="ordered locus">EUBELI_20226</name>
</gene>
<dbReference type="PANTHER" id="PTHR33886:SF8">
    <property type="entry name" value="UNSATURATED RHAMNOGALACTURONAN HYDROLASE (EUROFUNG)"/>
    <property type="match status" value="1"/>
</dbReference>
<dbReference type="EMBL" id="CP001106">
    <property type="protein sequence ID" value="ACR73371.1"/>
    <property type="molecule type" value="Genomic_DNA"/>
</dbReference>
<dbReference type="PANTHER" id="PTHR33886">
    <property type="entry name" value="UNSATURATED RHAMNOGALACTURONAN HYDROLASE (EUROFUNG)"/>
    <property type="match status" value="1"/>
</dbReference>
<dbReference type="KEGG" id="eel:EUBELI_20226"/>
<dbReference type="HOGENOM" id="CLU_043688_0_0_9"/>
<reference evidence="2 3" key="1">
    <citation type="journal article" date="2009" name="Proc. Natl. Acad. Sci. U.S.A.">
        <title>Characterizing a model human gut microbiota composed of members of its two dominant bacterial phyla.</title>
        <authorList>
            <person name="Mahowald M.A."/>
            <person name="Rey F.E."/>
            <person name="Seedorf H."/>
            <person name="Turnbaugh P.J."/>
            <person name="Fulton R.S."/>
            <person name="Wollam A."/>
            <person name="Shah N."/>
            <person name="Wang C."/>
            <person name="Magrini V."/>
            <person name="Wilson R.K."/>
            <person name="Cantarel B.L."/>
            <person name="Coutinho P.M."/>
            <person name="Henrissat B."/>
            <person name="Crock L.W."/>
            <person name="Russell A."/>
            <person name="Verberkmoes N.C."/>
            <person name="Hettich R.L."/>
            <person name="Gordon J.I."/>
        </authorList>
    </citation>
    <scope>NUCLEOTIDE SEQUENCE [LARGE SCALE GENOMIC DNA]</scope>
    <source>
        <strain evidence="3">ATCC 27750 / DSM 3376 / VPI C15-48 / C15-B4</strain>
        <plasmid evidence="2">unnamed</plasmid>
    </source>
</reference>
<dbReference type="Pfam" id="PF07470">
    <property type="entry name" value="Glyco_hydro_88"/>
    <property type="match status" value="1"/>
</dbReference>
<dbReference type="eggNOG" id="COG4225">
    <property type="taxonomic scope" value="Bacteria"/>
</dbReference>
<evidence type="ECO:0000313" key="2">
    <source>
        <dbReference type="EMBL" id="ACR73371.1"/>
    </source>
</evidence>
<accession>C4Z7U3</accession>
<organism evidence="2 3">
    <name type="scientific">Lachnospira eligens (strain ATCC 27750 / DSM 3376 / VPI C15-48 / C15-B4)</name>
    <name type="common">Eubacterium eligens</name>
    <dbReference type="NCBI Taxonomy" id="515620"/>
    <lineage>
        <taxon>Bacteria</taxon>
        <taxon>Bacillati</taxon>
        <taxon>Bacillota</taxon>
        <taxon>Clostridia</taxon>
        <taxon>Lachnospirales</taxon>
        <taxon>Lachnospiraceae</taxon>
        <taxon>Lachnospira</taxon>
    </lineage>
</organism>
<dbReference type="SUPFAM" id="SSF48208">
    <property type="entry name" value="Six-hairpin glycosidases"/>
    <property type="match status" value="1"/>
</dbReference>
<evidence type="ECO:0000256" key="1">
    <source>
        <dbReference type="ARBA" id="ARBA00022801"/>
    </source>
</evidence>
<dbReference type="AlphaFoldDB" id="C4Z7U3"/>
<geneLocation type="plasmid" evidence="3">
    <name>pEubeli2</name>
</geneLocation>
<dbReference type="InterPro" id="IPR052043">
    <property type="entry name" value="PolySaccharide_Degr_Enz"/>
</dbReference>
<dbReference type="CAZy" id="GH105">
    <property type="family name" value="Glycoside Hydrolase Family 105"/>
</dbReference>
<keyword evidence="2" id="KW-0614">Plasmid</keyword>
<name>C4Z7U3_LACE2</name>
<dbReference type="InterPro" id="IPR012341">
    <property type="entry name" value="6hp_glycosidase-like_sf"/>
</dbReference>
<proteinExistence type="predicted"/>
<sequence>MDCWDKNKIKTEDIYMNNKKPDKKEIENKLNLVIDKLMNLGRPDNDEELEKGGESIGFFKRDFGIKEWDWPQGVGLYGLLKIMQINGNDEYREFLYKWFKENIAEGLPSKNINTTTPLLTLVELNNYYNDTQFEELCIKWAEWLMNCLPRTKERGFQHVTSANGDRQGVRLNENEMWIDTLFMTVLFLNKMGQKYNRQDWINESIHQVLMHIKYLCDNKTGLFYHGWTFNEMNNFGGIFWCRGNSWFTLGILDYVDMFKGTLNSGVKEIIIDAYKAQTAALKKLQSKSGLWHTVLTDSSSYEEVSGSAAITAGILKGIRMGILDDSYIDVADKAINAILKNIDSDGTVLNVSGGTGMGYDAEHYKNILIAPMAYGQSLTILALVEALQNDKKSI</sequence>
<dbReference type="Proteomes" id="UP000001476">
    <property type="component" value="Plasmid pEubeli2"/>
</dbReference>